<reference evidence="2 3" key="1">
    <citation type="journal article" date="2021" name="J. Hered.">
        <title>A chromosome-level genome assembly of the parasitoid wasp, Cotesia glomerata (Hymenoptera: Braconidae).</title>
        <authorList>
            <person name="Pinto B.J."/>
            <person name="Weis J.J."/>
            <person name="Gamble T."/>
            <person name="Ode P.J."/>
            <person name="Paul R."/>
            <person name="Zaspel J.M."/>
        </authorList>
    </citation>
    <scope>NUCLEOTIDE SEQUENCE [LARGE SCALE GENOMIC DNA]</scope>
    <source>
        <strain evidence="2">CgM1</strain>
    </source>
</reference>
<keyword evidence="1" id="KW-1133">Transmembrane helix</keyword>
<feature type="transmembrane region" description="Helical" evidence="1">
    <location>
        <begin position="67"/>
        <end position="89"/>
    </location>
</feature>
<comment type="caution">
    <text evidence="2">The sequence shown here is derived from an EMBL/GenBank/DDBJ whole genome shotgun (WGS) entry which is preliminary data.</text>
</comment>
<organism evidence="2 3">
    <name type="scientific">Cotesia glomerata</name>
    <name type="common">Lepidopteran parasitic wasp</name>
    <name type="synonym">Apanteles glomeratus</name>
    <dbReference type="NCBI Taxonomy" id="32391"/>
    <lineage>
        <taxon>Eukaryota</taxon>
        <taxon>Metazoa</taxon>
        <taxon>Ecdysozoa</taxon>
        <taxon>Arthropoda</taxon>
        <taxon>Hexapoda</taxon>
        <taxon>Insecta</taxon>
        <taxon>Pterygota</taxon>
        <taxon>Neoptera</taxon>
        <taxon>Endopterygota</taxon>
        <taxon>Hymenoptera</taxon>
        <taxon>Apocrita</taxon>
        <taxon>Ichneumonoidea</taxon>
        <taxon>Braconidae</taxon>
        <taxon>Microgastrinae</taxon>
        <taxon>Cotesia</taxon>
    </lineage>
</organism>
<feature type="non-terminal residue" evidence="2">
    <location>
        <position position="99"/>
    </location>
</feature>
<keyword evidence="1" id="KW-0472">Membrane</keyword>
<name>A0AAV7IKB1_COTGL</name>
<keyword evidence="3" id="KW-1185">Reference proteome</keyword>
<keyword evidence="1" id="KW-0812">Transmembrane</keyword>
<evidence type="ECO:0000256" key="1">
    <source>
        <dbReference type="SAM" id="Phobius"/>
    </source>
</evidence>
<dbReference type="EMBL" id="JAHXZJ010000008">
    <property type="protein sequence ID" value="KAH0562796.1"/>
    <property type="molecule type" value="Genomic_DNA"/>
</dbReference>
<evidence type="ECO:0000313" key="3">
    <source>
        <dbReference type="Proteomes" id="UP000826195"/>
    </source>
</evidence>
<evidence type="ECO:0008006" key="4">
    <source>
        <dbReference type="Google" id="ProtNLM"/>
    </source>
</evidence>
<proteinExistence type="predicted"/>
<dbReference type="Proteomes" id="UP000826195">
    <property type="component" value="Unassembled WGS sequence"/>
</dbReference>
<gene>
    <name evidence="2" type="ORF">KQX54_000326</name>
</gene>
<dbReference type="AlphaFoldDB" id="A0AAV7IKB1"/>
<evidence type="ECO:0000313" key="2">
    <source>
        <dbReference type="EMBL" id="KAH0562796.1"/>
    </source>
</evidence>
<sequence>MTAMDHIHVKTKFVSRSASNSSKMACEKATKRLKSTLLKATRLGITTTEVAGLASAKKLIPQRDHGWRLAVFMILMFGGGVVVALVCMAKNGCSRLEDI</sequence>
<accession>A0AAV7IKB1</accession>
<protein>
    <recommendedName>
        <fullName evidence="4">Transmembrane protein</fullName>
    </recommendedName>
</protein>